<comment type="caution">
    <text evidence="2">The sequence shown here is derived from an EMBL/GenBank/DDBJ whole genome shotgun (WGS) entry which is preliminary data.</text>
</comment>
<proteinExistence type="predicted"/>
<keyword evidence="1" id="KW-0812">Transmembrane</keyword>
<sequence>MNSDGHGTNLSDLENKTTPSYLDDASTTGSSVTPNPALEGFVVGGPTNGHVKEEVVSQPKRAAKIYNFCLGILFGTKQLFLTSFGLLSCLSVKAIILVNLSSGVACWLYFLKKRCYFNHWCALWRCSSGPQHSYFEGLETRKIELPLHTRSSSAAMLCFYAHVVISRCNRLPKKFKTSTPVASS</sequence>
<keyword evidence="1" id="KW-0472">Membrane</keyword>
<name>A0AAW2N2I2_9LAMI</name>
<feature type="transmembrane region" description="Helical" evidence="1">
    <location>
        <begin position="90"/>
        <end position="110"/>
    </location>
</feature>
<evidence type="ECO:0000256" key="1">
    <source>
        <dbReference type="SAM" id="Phobius"/>
    </source>
</evidence>
<reference evidence="2" key="2">
    <citation type="journal article" date="2024" name="Plant">
        <title>Genomic evolution and insights into agronomic trait innovations of Sesamum species.</title>
        <authorList>
            <person name="Miao H."/>
            <person name="Wang L."/>
            <person name="Qu L."/>
            <person name="Liu H."/>
            <person name="Sun Y."/>
            <person name="Le M."/>
            <person name="Wang Q."/>
            <person name="Wei S."/>
            <person name="Zheng Y."/>
            <person name="Lin W."/>
            <person name="Duan Y."/>
            <person name="Cao H."/>
            <person name="Xiong S."/>
            <person name="Wang X."/>
            <person name="Wei L."/>
            <person name="Li C."/>
            <person name="Ma Q."/>
            <person name="Ju M."/>
            <person name="Zhao R."/>
            <person name="Li G."/>
            <person name="Mu C."/>
            <person name="Tian Q."/>
            <person name="Mei H."/>
            <person name="Zhang T."/>
            <person name="Gao T."/>
            <person name="Zhang H."/>
        </authorList>
    </citation>
    <scope>NUCLEOTIDE SEQUENCE</scope>
    <source>
        <strain evidence="2">KEN8</strain>
    </source>
</reference>
<reference evidence="2" key="1">
    <citation type="submission" date="2020-06" db="EMBL/GenBank/DDBJ databases">
        <authorList>
            <person name="Li T."/>
            <person name="Hu X."/>
            <person name="Zhang T."/>
            <person name="Song X."/>
            <person name="Zhang H."/>
            <person name="Dai N."/>
            <person name="Sheng W."/>
            <person name="Hou X."/>
            <person name="Wei L."/>
        </authorList>
    </citation>
    <scope>NUCLEOTIDE SEQUENCE</scope>
    <source>
        <strain evidence="2">KEN8</strain>
        <tissue evidence="2">Leaf</tissue>
    </source>
</reference>
<gene>
    <name evidence="2" type="ORF">Scaly_2068500</name>
</gene>
<dbReference type="EMBL" id="JACGWM010000012">
    <property type="protein sequence ID" value="KAL0337934.1"/>
    <property type="molecule type" value="Genomic_DNA"/>
</dbReference>
<organism evidence="2">
    <name type="scientific">Sesamum calycinum</name>
    <dbReference type="NCBI Taxonomy" id="2727403"/>
    <lineage>
        <taxon>Eukaryota</taxon>
        <taxon>Viridiplantae</taxon>
        <taxon>Streptophyta</taxon>
        <taxon>Embryophyta</taxon>
        <taxon>Tracheophyta</taxon>
        <taxon>Spermatophyta</taxon>
        <taxon>Magnoliopsida</taxon>
        <taxon>eudicotyledons</taxon>
        <taxon>Gunneridae</taxon>
        <taxon>Pentapetalae</taxon>
        <taxon>asterids</taxon>
        <taxon>lamiids</taxon>
        <taxon>Lamiales</taxon>
        <taxon>Pedaliaceae</taxon>
        <taxon>Sesamum</taxon>
    </lineage>
</organism>
<accession>A0AAW2N2I2</accession>
<feature type="transmembrane region" description="Helical" evidence="1">
    <location>
        <begin position="65"/>
        <end position="84"/>
    </location>
</feature>
<dbReference type="AlphaFoldDB" id="A0AAW2N2I2"/>
<keyword evidence="1" id="KW-1133">Transmembrane helix</keyword>
<protein>
    <submittedName>
        <fullName evidence="2">Uncharacterized protein</fullName>
    </submittedName>
</protein>
<evidence type="ECO:0000313" key="2">
    <source>
        <dbReference type="EMBL" id="KAL0337934.1"/>
    </source>
</evidence>